<dbReference type="GO" id="GO:0003824">
    <property type="term" value="F:catalytic activity"/>
    <property type="evidence" value="ECO:0007669"/>
    <property type="project" value="InterPro"/>
</dbReference>
<dbReference type="Pfam" id="PF14529">
    <property type="entry name" value="Exo_endo_phos_2"/>
    <property type="match status" value="1"/>
</dbReference>
<name>A0A9P6CSY7_9AGAR</name>
<dbReference type="Gene3D" id="3.60.10.10">
    <property type="entry name" value="Endonuclease/exonuclease/phosphatase"/>
    <property type="match status" value="1"/>
</dbReference>
<evidence type="ECO:0000313" key="3">
    <source>
        <dbReference type="EMBL" id="KAF9472525.1"/>
    </source>
</evidence>
<evidence type="ECO:0000259" key="2">
    <source>
        <dbReference type="Pfam" id="PF14529"/>
    </source>
</evidence>
<accession>A0A9P6CSY7</accession>
<feature type="region of interest" description="Disordered" evidence="1">
    <location>
        <begin position="219"/>
        <end position="239"/>
    </location>
</feature>
<reference evidence="3" key="1">
    <citation type="submission" date="2020-11" db="EMBL/GenBank/DDBJ databases">
        <authorList>
            <consortium name="DOE Joint Genome Institute"/>
            <person name="Ahrendt S."/>
            <person name="Riley R."/>
            <person name="Andreopoulos W."/>
            <person name="Labutti K."/>
            <person name="Pangilinan J."/>
            <person name="Ruiz-Duenas F.J."/>
            <person name="Barrasa J.M."/>
            <person name="Sanchez-Garcia M."/>
            <person name="Camarero S."/>
            <person name="Miyauchi S."/>
            <person name="Serrano A."/>
            <person name="Linde D."/>
            <person name="Babiker R."/>
            <person name="Drula E."/>
            <person name="Ayuso-Fernandez I."/>
            <person name="Pacheco R."/>
            <person name="Padilla G."/>
            <person name="Ferreira P."/>
            <person name="Barriuso J."/>
            <person name="Kellner H."/>
            <person name="Castanera R."/>
            <person name="Alfaro M."/>
            <person name="Ramirez L."/>
            <person name="Pisabarro A.G."/>
            <person name="Kuo A."/>
            <person name="Tritt A."/>
            <person name="Lipzen A."/>
            <person name="He G."/>
            <person name="Yan M."/>
            <person name="Ng V."/>
            <person name="Cullen D."/>
            <person name="Martin F."/>
            <person name="Rosso M.-N."/>
            <person name="Henrissat B."/>
            <person name="Hibbett D."/>
            <person name="Martinez A.T."/>
            <person name="Grigoriev I.V."/>
        </authorList>
    </citation>
    <scope>NUCLEOTIDE SEQUENCE</scope>
    <source>
        <strain evidence="3">CIRM-BRFM 674</strain>
    </source>
</reference>
<dbReference type="SUPFAM" id="SSF56219">
    <property type="entry name" value="DNase I-like"/>
    <property type="match status" value="1"/>
</dbReference>
<evidence type="ECO:0000313" key="4">
    <source>
        <dbReference type="Proteomes" id="UP000807469"/>
    </source>
</evidence>
<dbReference type="AlphaFoldDB" id="A0A9P6CSY7"/>
<feature type="compositionally biased region" description="Basic and acidic residues" evidence="1">
    <location>
        <begin position="229"/>
        <end position="239"/>
    </location>
</feature>
<feature type="non-terminal residue" evidence="3">
    <location>
        <position position="239"/>
    </location>
</feature>
<feature type="domain" description="Endonuclease/exonuclease/phosphatase" evidence="2">
    <location>
        <begin position="90"/>
        <end position="207"/>
    </location>
</feature>
<organism evidence="3 4">
    <name type="scientific">Pholiota conissans</name>
    <dbReference type="NCBI Taxonomy" id="109636"/>
    <lineage>
        <taxon>Eukaryota</taxon>
        <taxon>Fungi</taxon>
        <taxon>Dikarya</taxon>
        <taxon>Basidiomycota</taxon>
        <taxon>Agaricomycotina</taxon>
        <taxon>Agaricomycetes</taxon>
        <taxon>Agaricomycetidae</taxon>
        <taxon>Agaricales</taxon>
        <taxon>Agaricineae</taxon>
        <taxon>Strophariaceae</taxon>
        <taxon>Pholiota</taxon>
    </lineage>
</organism>
<evidence type="ECO:0000256" key="1">
    <source>
        <dbReference type="SAM" id="MobiDB-lite"/>
    </source>
</evidence>
<comment type="caution">
    <text evidence="3">The sequence shown here is derived from an EMBL/GenBank/DDBJ whole genome shotgun (WGS) entry which is preliminary data.</text>
</comment>
<protein>
    <recommendedName>
        <fullName evidence="2">Endonuclease/exonuclease/phosphatase domain-containing protein</fullName>
    </recommendedName>
</protein>
<keyword evidence="4" id="KW-1185">Reference proteome</keyword>
<dbReference type="OrthoDB" id="3070505at2759"/>
<dbReference type="InterPro" id="IPR036691">
    <property type="entry name" value="Endo/exonu/phosph_ase_sf"/>
</dbReference>
<dbReference type="InterPro" id="IPR005135">
    <property type="entry name" value="Endo/exonuclease/phosphatase"/>
</dbReference>
<proteinExistence type="predicted"/>
<sequence length="239" mass="26658">FDILFIQEPPWSLIRKTVSSSNKDSDDVIGAPKHPEWITVAPVTKPDRKPRVLAYCHNRLTRLRPSLRRDIIDHPDIIALSVFAHGQTLNFMNVYSDDQNTAIFHIAGKSGSLPSFVYMGGDFNCHSSVWDPKETSHRTVPIALLESAAGLGLELAMPDNPGPTLYPYNRDFRPLVIDLIFLRSQDVLARMPHREIGIQGSSDHIPISAVVPLSEPIDVGTTRSIKPNSESERDYVDAL</sequence>
<dbReference type="Proteomes" id="UP000807469">
    <property type="component" value="Unassembled WGS sequence"/>
</dbReference>
<dbReference type="EMBL" id="MU155526">
    <property type="protein sequence ID" value="KAF9472525.1"/>
    <property type="molecule type" value="Genomic_DNA"/>
</dbReference>
<feature type="non-terminal residue" evidence="3">
    <location>
        <position position="1"/>
    </location>
</feature>
<gene>
    <name evidence="3" type="ORF">BDN70DRAFT_772371</name>
</gene>